<reference evidence="1" key="1">
    <citation type="submission" date="2021-02" db="EMBL/GenBank/DDBJ databases">
        <authorList>
            <person name="Nieuwenhuis M."/>
            <person name="Van De Peppel L.J.J."/>
        </authorList>
    </citation>
    <scope>NUCLEOTIDE SEQUENCE</scope>
    <source>
        <strain evidence="1">D49</strain>
    </source>
</reference>
<evidence type="ECO:0000313" key="1">
    <source>
        <dbReference type="EMBL" id="KAG5653008.1"/>
    </source>
</evidence>
<keyword evidence="2" id="KW-1185">Reference proteome</keyword>
<organism evidence="1 2">
    <name type="scientific">Sphagnurus paluster</name>
    <dbReference type="NCBI Taxonomy" id="117069"/>
    <lineage>
        <taxon>Eukaryota</taxon>
        <taxon>Fungi</taxon>
        <taxon>Dikarya</taxon>
        <taxon>Basidiomycota</taxon>
        <taxon>Agaricomycotina</taxon>
        <taxon>Agaricomycetes</taxon>
        <taxon>Agaricomycetidae</taxon>
        <taxon>Agaricales</taxon>
        <taxon>Tricholomatineae</taxon>
        <taxon>Lyophyllaceae</taxon>
        <taxon>Sphagnurus</taxon>
    </lineage>
</organism>
<sequence length="238" mass="26570">MVGAYSLPCETPSPFIQSNAWKIKRNTLCHGPRKRPPNKTWLKHDKTGKAVTSLLNTKIPAIPSNLTALEEEECATDEMDQDTTLVDDLEMDKGESGVDDEQQLDEDGCMEEQPDDMEVVPTITNLVSPVREPLAVKGIARLILEQSTPTVSISACKLADFCARFMQRHEVFQCNNDCTIKIIQQSAISSRCIHTKFETNQSLIQTTITQASEAEALLQNLMTAMSDNRNDVLEMFHV</sequence>
<accession>A0A9P7KJT9</accession>
<dbReference type="AlphaFoldDB" id="A0A9P7KJT9"/>
<proteinExistence type="predicted"/>
<dbReference type="Proteomes" id="UP000717328">
    <property type="component" value="Unassembled WGS sequence"/>
</dbReference>
<dbReference type="EMBL" id="JABCKI010000081">
    <property type="protein sequence ID" value="KAG5653008.1"/>
    <property type="molecule type" value="Genomic_DNA"/>
</dbReference>
<comment type="caution">
    <text evidence="1">The sequence shown here is derived from an EMBL/GenBank/DDBJ whole genome shotgun (WGS) entry which is preliminary data.</text>
</comment>
<gene>
    <name evidence="1" type="ORF">H0H81_002700</name>
</gene>
<evidence type="ECO:0000313" key="2">
    <source>
        <dbReference type="Proteomes" id="UP000717328"/>
    </source>
</evidence>
<protein>
    <submittedName>
        <fullName evidence="1">Uncharacterized protein</fullName>
    </submittedName>
</protein>
<reference evidence="1" key="2">
    <citation type="submission" date="2021-10" db="EMBL/GenBank/DDBJ databases">
        <title>Phylogenomics reveals ancestral predisposition of the termite-cultivated fungus Termitomyces towards a domesticated lifestyle.</title>
        <authorList>
            <person name="Auxier B."/>
            <person name="Grum-Grzhimaylo A."/>
            <person name="Cardenas M.E."/>
            <person name="Lodge J.D."/>
            <person name="Laessoe T."/>
            <person name="Pedersen O."/>
            <person name="Smith M.E."/>
            <person name="Kuyper T.W."/>
            <person name="Franco-Molano E.A."/>
            <person name="Baroni T.J."/>
            <person name="Aanen D.K."/>
        </authorList>
    </citation>
    <scope>NUCLEOTIDE SEQUENCE</scope>
    <source>
        <strain evidence="1">D49</strain>
    </source>
</reference>
<name>A0A9P7KJT9_9AGAR</name>